<keyword evidence="9 17" id="KW-0418">Kinase</keyword>
<dbReference type="GO" id="GO:0005886">
    <property type="term" value="C:plasma membrane"/>
    <property type="evidence" value="ECO:0007669"/>
    <property type="project" value="UniProtKB-SubCell"/>
</dbReference>
<evidence type="ECO:0000256" key="13">
    <source>
        <dbReference type="ARBA" id="ARBA00023136"/>
    </source>
</evidence>
<dbReference type="CDD" id="cd06225">
    <property type="entry name" value="HAMP"/>
    <property type="match status" value="1"/>
</dbReference>
<evidence type="ECO:0000313" key="18">
    <source>
        <dbReference type="Proteomes" id="UP000318102"/>
    </source>
</evidence>
<dbReference type="EMBL" id="VNJK01000001">
    <property type="protein sequence ID" value="TVX93468.1"/>
    <property type="molecule type" value="Genomic_DNA"/>
</dbReference>
<evidence type="ECO:0000256" key="7">
    <source>
        <dbReference type="ARBA" id="ARBA00022692"/>
    </source>
</evidence>
<dbReference type="InterPro" id="IPR032834">
    <property type="entry name" value="NatK-like_C"/>
</dbReference>
<keyword evidence="6" id="KW-0808">Transferase</keyword>
<evidence type="ECO:0000256" key="12">
    <source>
        <dbReference type="ARBA" id="ARBA00023012"/>
    </source>
</evidence>
<evidence type="ECO:0000259" key="15">
    <source>
        <dbReference type="PROSITE" id="PS50109"/>
    </source>
</evidence>
<dbReference type="GO" id="GO:0005524">
    <property type="term" value="F:ATP binding"/>
    <property type="evidence" value="ECO:0007669"/>
    <property type="project" value="UniProtKB-KW"/>
</dbReference>
<accession>A0A559J0Q0</accession>
<dbReference type="PROSITE" id="PS50109">
    <property type="entry name" value="HIS_KIN"/>
    <property type="match status" value="1"/>
</dbReference>
<comment type="catalytic activity">
    <reaction evidence="1">
        <text>ATP + protein L-histidine = ADP + protein N-phospho-L-histidine.</text>
        <dbReference type="EC" id="2.7.13.3"/>
    </reaction>
</comment>
<dbReference type="InterPro" id="IPR036097">
    <property type="entry name" value="HisK_dim/P_sf"/>
</dbReference>
<dbReference type="Pfam" id="PF14501">
    <property type="entry name" value="HATPase_c_5"/>
    <property type="match status" value="1"/>
</dbReference>
<dbReference type="SMART" id="SM00388">
    <property type="entry name" value="HisKA"/>
    <property type="match status" value="1"/>
</dbReference>
<gene>
    <name evidence="17" type="ORF">FPZ44_10630</name>
</gene>
<dbReference type="RefSeq" id="WP_144989988.1">
    <property type="nucleotide sequence ID" value="NZ_VNJK01000001.1"/>
</dbReference>
<proteinExistence type="predicted"/>
<dbReference type="PANTHER" id="PTHR45528:SF1">
    <property type="entry name" value="SENSOR HISTIDINE KINASE CPXA"/>
    <property type="match status" value="1"/>
</dbReference>
<keyword evidence="13 14" id="KW-0472">Membrane</keyword>
<reference evidence="17 18" key="1">
    <citation type="submission" date="2019-07" db="EMBL/GenBank/DDBJ databases">
        <authorList>
            <person name="Kim J."/>
        </authorList>
    </citation>
    <scope>NUCLEOTIDE SEQUENCE [LARGE SCALE GENOMIC DNA]</scope>
    <source>
        <strain evidence="17 18">N4</strain>
    </source>
</reference>
<organism evidence="17 18">
    <name type="scientific">Paenibacillus agilis</name>
    <dbReference type="NCBI Taxonomy" id="3020863"/>
    <lineage>
        <taxon>Bacteria</taxon>
        <taxon>Bacillati</taxon>
        <taxon>Bacillota</taxon>
        <taxon>Bacilli</taxon>
        <taxon>Bacillales</taxon>
        <taxon>Paenibacillaceae</taxon>
        <taxon>Paenibacillus</taxon>
    </lineage>
</organism>
<dbReference type="SUPFAM" id="SSF55874">
    <property type="entry name" value="ATPase domain of HSP90 chaperone/DNA topoisomerase II/histidine kinase"/>
    <property type="match status" value="1"/>
</dbReference>
<dbReference type="OrthoDB" id="335833at2"/>
<dbReference type="Gene3D" id="3.30.565.10">
    <property type="entry name" value="Histidine kinase-like ATPase, C-terminal domain"/>
    <property type="match status" value="1"/>
</dbReference>
<comment type="subcellular location">
    <subcellularLocation>
        <location evidence="2">Cell membrane</location>
        <topology evidence="2">Multi-pass membrane protein</topology>
    </subcellularLocation>
</comment>
<evidence type="ECO:0000256" key="1">
    <source>
        <dbReference type="ARBA" id="ARBA00000085"/>
    </source>
</evidence>
<keyword evidence="12" id="KW-0902">Two-component regulatory system</keyword>
<dbReference type="SUPFAM" id="SSF47384">
    <property type="entry name" value="Homodimeric domain of signal transducing histidine kinase"/>
    <property type="match status" value="1"/>
</dbReference>
<evidence type="ECO:0000256" key="8">
    <source>
        <dbReference type="ARBA" id="ARBA00022741"/>
    </source>
</evidence>
<dbReference type="Gene3D" id="6.10.340.10">
    <property type="match status" value="1"/>
</dbReference>
<keyword evidence="10" id="KW-0067">ATP-binding</keyword>
<dbReference type="Pfam" id="PF00512">
    <property type="entry name" value="HisKA"/>
    <property type="match status" value="1"/>
</dbReference>
<sequence>MLIKKKHTSKLSTTLALYMLLSAAITMVFVLPIIAFISSLELEAVSIAFITNLDALKWFVTIIAYVIFSFILFALIGNKIRYIVNIEERISKIETGDLHTSIPVHGNDELSSLAAHVNTMTNILRERFEIEEQLKQEKSELISALSHDIRTPLSIAISYLDLLTESNVESEEKRQQYIHHIRSKAYLIKELTDELFYHSLSSHSSAPHSFAIVDGRVLFGQLLSEFIFILENENFAVQLDEHMPEAFLIRADINQLLRVLDNLCSNVIKYADFHTPIQLSVKLHENSFELKQINTVRNQQIDSTGHGLGINTCKKIITRHEGMMSTQMVDALFSLHIVLPLYKSEE</sequence>
<keyword evidence="18" id="KW-1185">Reference proteome</keyword>
<protein>
    <recommendedName>
        <fullName evidence="3">histidine kinase</fullName>
        <ecNumber evidence="3">2.7.13.3</ecNumber>
    </recommendedName>
</protein>
<dbReference type="CDD" id="cd00082">
    <property type="entry name" value="HisKA"/>
    <property type="match status" value="1"/>
</dbReference>
<feature type="transmembrane region" description="Helical" evidence="14">
    <location>
        <begin position="58"/>
        <end position="76"/>
    </location>
</feature>
<name>A0A559J0Q0_9BACL</name>
<evidence type="ECO:0000256" key="14">
    <source>
        <dbReference type="SAM" id="Phobius"/>
    </source>
</evidence>
<comment type="caution">
    <text evidence="17">The sequence shown here is derived from an EMBL/GenBank/DDBJ whole genome shotgun (WGS) entry which is preliminary data.</text>
</comment>
<dbReference type="AlphaFoldDB" id="A0A559J0Q0"/>
<evidence type="ECO:0000256" key="11">
    <source>
        <dbReference type="ARBA" id="ARBA00022989"/>
    </source>
</evidence>
<dbReference type="SMART" id="SM00304">
    <property type="entry name" value="HAMP"/>
    <property type="match status" value="1"/>
</dbReference>
<evidence type="ECO:0000256" key="4">
    <source>
        <dbReference type="ARBA" id="ARBA00022475"/>
    </source>
</evidence>
<dbReference type="SUPFAM" id="SSF158472">
    <property type="entry name" value="HAMP domain-like"/>
    <property type="match status" value="1"/>
</dbReference>
<dbReference type="Proteomes" id="UP000318102">
    <property type="component" value="Unassembled WGS sequence"/>
</dbReference>
<keyword evidence="11 14" id="KW-1133">Transmembrane helix</keyword>
<dbReference type="GO" id="GO:0000155">
    <property type="term" value="F:phosphorelay sensor kinase activity"/>
    <property type="evidence" value="ECO:0007669"/>
    <property type="project" value="InterPro"/>
</dbReference>
<feature type="domain" description="Histidine kinase" evidence="15">
    <location>
        <begin position="144"/>
        <end position="343"/>
    </location>
</feature>
<dbReference type="InterPro" id="IPR050398">
    <property type="entry name" value="HssS/ArlS-like"/>
</dbReference>
<dbReference type="PROSITE" id="PS50885">
    <property type="entry name" value="HAMP"/>
    <property type="match status" value="1"/>
</dbReference>
<keyword evidence="5" id="KW-0597">Phosphoprotein</keyword>
<dbReference type="InterPro" id="IPR005467">
    <property type="entry name" value="His_kinase_dom"/>
</dbReference>
<dbReference type="EC" id="2.7.13.3" evidence="3"/>
<keyword evidence="7 14" id="KW-0812">Transmembrane</keyword>
<dbReference type="InterPro" id="IPR003661">
    <property type="entry name" value="HisK_dim/P_dom"/>
</dbReference>
<dbReference type="PANTHER" id="PTHR45528">
    <property type="entry name" value="SENSOR HISTIDINE KINASE CPXA"/>
    <property type="match status" value="1"/>
</dbReference>
<evidence type="ECO:0000313" key="17">
    <source>
        <dbReference type="EMBL" id="TVX93468.1"/>
    </source>
</evidence>
<evidence type="ECO:0000256" key="9">
    <source>
        <dbReference type="ARBA" id="ARBA00022777"/>
    </source>
</evidence>
<feature type="domain" description="HAMP" evidence="16">
    <location>
        <begin position="77"/>
        <end position="129"/>
    </location>
</feature>
<dbReference type="InterPro" id="IPR003660">
    <property type="entry name" value="HAMP_dom"/>
</dbReference>
<dbReference type="Pfam" id="PF00672">
    <property type="entry name" value="HAMP"/>
    <property type="match status" value="1"/>
</dbReference>
<keyword evidence="4" id="KW-1003">Cell membrane</keyword>
<evidence type="ECO:0000256" key="5">
    <source>
        <dbReference type="ARBA" id="ARBA00022553"/>
    </source>
</evidence>
<feature type="transmembrane region" description="Helical" evidence="14">
    <location>
        <begin position="15"/>
        <end position="38"/>
    </location>
</feature>
<dbReference type="InterPro" id="IPR036890">
    <property type="entry name" value="HATPase_C_sf"/>
</dbReference>
<evidence type="ECO:0000256" key="10">
    <source>
        <dbReference type="ARBA" id="ARBA00022840"/>
    </source>
</evidence>
<evidence type="ECO:0000259" key="16">
    <source>
        <dbReference type="PROSITE" id="PS50885"/>
    </source>
</evidence>
<evidence type="ECO:0000256" key="6">
    <source>
        <dbReference type="ARBA" id="ARBA00022679"/>
    </source>
</evidence>
<evidence type="ECO:0000256" key="2">
    <source>
        <dbReference type="ARBA" id="ARBA00004651"/>
    </source>
</evidence>
<dbReference type="Gene3D" id="1.10.287.130">
    <property type="match status" value="1"/>
</dbReference>
<evidence type="ECO:0000256" key="3">
    <source>
        <dbReference type="ARBA" id="ARBA00012438"/>
    </source>
</evidence>
<keyword evidence="8" id="KW-0547">Nucleotide-binding</keyword>